<dbReference type="InterPro" id="IPR024524">
    <property type="entry name" value="DUF3800"/>
</dbReference>
<dbReference type="Proteomes" id="UP000460298">
    <property type="component" value="Unassembled WGS sequence"/>
</dbReference>
<proteinExistence type="predicted"/>
<sequence>MAYFLFLDESGQDHHDSPYEVLGGIAIEDVNLWNFIQDAQRLEYDCFGMRYSSGSRELKGKKILKRKSYRQATGHEAFLPEQRQQLAHLALSDGAGANPLSLAALGQAKIDFVGQLLDLCFKYRCKVFASIVDPGRPLSVDENLLRKDYVYLLERFFYFIEDHRFPHQGIVVFDELEKSRSHILIGQMDRYFKKTEKGRERSSVIIPEPFFVHSDLTTGIQVADIACYIISWGMRFGTMNAPAREELAGFVEKIRRLRYRTTRDFGEEQPTEIWSVKFLG</sequence>
<accession>A0A833LWU6</accession>
<gene>
    <name evidence="1" type="ORF">F9K24_12305</name>
</gene>
<dbReference type="Pfam" id="PF12686">
    <property type="entry name" value="DUF3800"/>
    <property type="match status" value="1"/>
</dbReference>
<protein>
    <submittedName>
        <fullName evidence="1">DUF3800 domain-containing protein</fullName>
    </submittedName>
</protein>
<reference evidence="1 2" key="1">
    <citation type="submission" date="2019-10" db="EMBL/GenBank/DDBJ databases">
        <title>Extracellular Electron Transfer in a Candidatus Methanoperedens spp. Enrichment Culture.</title>
        <authorList>
            <person name="Berger S."/>
            <person name="Rangel Shaw D."/>
            <person name="Berben T."/>
            <person name="In 'T Zandt M."/>
            <person name="Frank J."/>
            <person name="Reimann J."/>
            <person name="Jetten M.S.M."/>
            <person name="Welte C.U."/>
        </authorList>
    </citation>
    <scope>NUCLEOTIDE SEQUENCE [LARGE SCALE GENOMIC DNA]</scope>
    <source>
        <strain evidence="1">SB12</strain>
    </source>
</reference>
<dbReference type="EMBL" id="WBUI01000011">
    <property type="protein sequence ID" value="KAB2932059.1"/>
    <property type="molecule type" value="Genomic_DNA"/>
</dbReference>
<evidence type="ECO:0000313" key="2">
    <source>
        <dbReference type="Proteomes" id="UP000460298"/>
    </source>
</evidence>
<organism evidence="1 2">
    <name type="scientific">Leptonema illini</name>
    <dbReference type="NCBI Taxonomy" id="183"/>
    <lineage>
        <taxon>Bacteria</taxon>
        <taxon>Pseudomonadati</taxon>
        <taxon>Spirochaetota</taxon>
        <taxon>Spirochaetia</taxon>
        <taxon>Leptospirales</taxon>
        <taxon>Leptospiraceae</taxon>
        <taxon>Leptonema</taxon>
    </lineage>
</organism>
<comment type="caution">
    <text evidence="1">The sequence shown here is derived from an EMBL/GenBank/DDBJ whole genome shotgun (WGS) entry which is preliminary data.</text>
</comment>
<evidence type="ECO:0000313" key="1">
    <source>
        <dbReference type="EMBL" id="KAB2932059.1"/>
    </source>
</evidence>
<name>A0A833LWU6_9LEPT</name>
<dbReference type="AlphaFoldDB" id="A0A833LWU6"/>